<comment type="caution">
    <text evidence="1">The sequence shown here is derived from an EMBL/GenBank/DDBJ whole genome shotgun (WGS) entry which is preliminary data.</text>
</comment>
<dbReference type="RefSeq" id="WP_200655866.1">
    <property type="nucleotide sequence ID" value="NZ_CAJNAU010000105.1"/>
</dbReference>
<protein>
    <submittedName>
        <fullName evidence="1">Uncharacterized protein</fullName>
    </submittedName>
</protein>
<sequence length="128" mass="13891">MYKRFHLELSTYDGDSFPDAIVELYGTASGTHVELFTDDSCRVALRPVFPIRMSVRSDAYAGDPTPAVAAVVDIALGCPLVEEPDINKACWPAVEFDEAQPGRWAGWTGKSERIFAAYAFGGQAGSAR</sequence>
<evidence type="ECO:0000313" key="1">
    <source>
        <dbReference type="EMBL" id="CAE6843965.1"/>
    </source>
</evidence>
<reference evidence="1 2" key="1">
    <citation type="submission" date="2021-02" db="EMBL/GenBank/DDBJ databases">
        <authorList>
            <person name="Vanwijnsberghe S."/>
        </authorList>
    </citation>
    <scope>NUCLEOTIDE SEQUENCE [LARGE SCALE GENOMIC DNA]</scope>
    <source>
        <strain evidence="1 2">R-69658</strain>
    </source>
</reference>
<accession>A0ABM8T086</accession>
<organism evidence="1 2">
    <name type="scientific">Paraburkholderia aspalathi</name>
    <dbReference type="NCBI Taxonomy" id="1324617"/>
    <lineage>
        <taxon>Bacteria</taxon>
        <taxon>Pseudomonadati</taxon>
        <taxon>Pseudomonadota</taxon>
        <taxon>Betaproteobacteria</taxon>
        <taxon>Burkholderiales</taxon>
        <taxon>Burkholderiaceae</taxon>
        <taxon>Paraburkholderia</taxon>
    </lineage>
</organism>
<dbReference type="Proteomes" id="UP000674425">
    <property type="component" value="Unassembled WGS sequence"/>
</dbReference>
<proteinExistence type="predicted"/>
<dbReference type="EMBL" id="CAJNAU010000105">
    <property type="protein sequence ID" value="CAE6843965.1"/>
    <property type="molecule type" value="Genomic_DNA"/>
</dbReference>
<name>A0ABM8T086_9BURK</name>
<evidence type="ECO:0000313" key="2">
    <source>
        <dbReference type="Proteomes" id="UP000674425"/>
    </source>
</evidence>
<keyword evidence="2" id="KW-1185">Reference proteome</keyword>
<gene>
    <name evidence="1" type="ORF">R69658_06853</name>
</gene>